<evidence type="ECO:0000313" key="2">
    <source>
        <dbReference type="EMBL" id="CUV04926.1"/>
    </source>
</evidence>
<dbReference type="PANTHER" id="PTHR31876:SF26">
    <property type="entry name" value="PROTEIN LIKE COV 2"/>
    <property type="match status" value="1"/>
</dbReference>
<dbReference type="AlphaFoldDB" id="A0A160VCL6"/>
<evidence type="ECO:0000256" key="1">
    <source>
        <dbReference type="SAM" id="Phobius"/>
    </source>
</evidence>
<feature type="transmembrane region" description="Helical" evidence="1">
    <location>
        <begin position="41"/>
        <end position="59"/>
    </location>
</feature>
<keyword evidence="1" id="KW-0472">Membrane</keyword>
<keyword evidence="1" id="KW-0812">Transmembrane</keyword>
<proteinExistence type="predicted"/>
<accession>A0A160VCL6</accession>
<gene>
    <name evidence="2" type="ORF">MGWOODY_Clf785</name>
</gene>
<protein>
    <submittedName>
        <fullName evidence="2">Transporter</fullName>
    </submittedName>
</protein>
<name>A0A160VCL6_9ZZZZ</name>
<reference evidence="2" key="1">
    <citation type="submission" date="2015-10" db="EMBL/GenBank/DDBJ databases">
        <authorList>
            <person name="Gilbert D.G."/>
        </authorList>
    </citation>
    <scope>NUCLEOTIDE SEQUENCE</scope>
</reference>
<keyword evidence="1" id="KW-1133">Transmembrane helix</keyword>
<dbReference type="EMBL" id="FAXA01000246">
    <property type="protein sequence ID" value="CUV04926.1"/>
    <property type="molecule type" value="Genomic_DNA"/>
</dbReference>
<organism evidence="2">
    <name type="scientific">hydrothermal vent metagenome</name>
    <dbReference type="NCBI Taxonomy" id="652676"/>
    <lineage>
        <taxon>unclassified sequences</taxon>
        <taxon>metagenomes</taxon>
        <taxon>ecological metagenomes</taxon>
    </lineage>
</organism>
<dbReference type="InterPro" id="IPR007462">
    <property type="entry name" value="COV1-like"/>
</dbReference>
<dbReference type="Pfam" id="PF04367">
    <property type="entry name" value="DUF502"/>
    <property type="match status" value="1"/>
</dbReference>
<dbReference type="PANTHER" id="PTHR31876">
    <property type="entry name" value="COV-LIKE PROTEIN 1"/>
    <property type="match status" value="1"/>
</dbReference>
<sequence>MVILPIGITVLVLKFFFDLLDPVLQPLVDLLPGRSVTGTGMVALVVLVYLLGLFAALVVGRRLIGVGHRVMEVIPLVKGIYGTTRMAIEILSKSQNGNISGDADKDQQYSGVVLIEFPRAGIMSIGLITSSMRDTDGEEVLSVYVPTTPIPSSGFLVIAPASEVTRTDMSVEEALRAVISGGIRLDTVFQRAGFQVPGRTRSNQ</sequence>